<feature type="signal peptide" evidence="1">
    <location>
        <begin position="1"/>
        <end position="20"/>
    </location>
</feature>
<protein>
    <recommendedName>
        <fullName evidence="4">DUF4165 domain-containing protein</fullName>
    </recommendedName>
</protein>
<evidence type="ECO:0000313" key="2">
    <source>
        <dbReference type="EMBL" id="MFD2255758.1"/>
    </source>
</evidence>
<keyword evidence="1" id="KW-0732">Signal</keyword>
<feature type="chain" id="PRO_5046519437" description="DUF4165 domain-containing protein" evidence="1">
    <location>
        <begin position="21"/>
        <end position="337"/>
    </location>
</feature>
<keyword evidence="3" id="KW-1185">Reference proteome</keyword>
<accession>A0ABW5D3W6</accession>
<reference evidence="3" key="1">
    <citation type="journal article" date="2019" name="Int. J. Syst. Evol. Microbiol.">
        <title>The Global Catalogue of Microorganisms (GCM) 10K type strain sequencing project: providing services to taxonomists for standard genome sequencing and annotation.</title>
        <authorList>
            <consortium name="The Broad Institute Genomics Platform"/>
            <consortium name="The Broad Institute Genome Sequencing Center for Infectious Disease"/>
            <person name="Wu L."/>
            <person name="Ma J."/>
        </authorList>
    </citation>
    <scope>NUCLEOTIDE SEQUENCE [LARGE SCALE GENOMIC DNA]</scope>
    <source>
        <strain evidence="3">CGMCC 4.7106</strain>
    </source>
</reference>
<proteinExistence type="predicted"/>
<organism evidence="2 3">
    <name type="scientific">Luteolibacter algae</name>
    <dbReference type="NCBI Taxonomy" id="454151"/>
    <lineage>
        <taxon>Bacteria</taxon>
        <taxon>Pseudomonadati</taxon>
        <taxon>Verrucomicrobiota</taxon>
        <taxon>Verrucomicrobiia</taxon>
        <taxon>Verrucomicrobiales</taxon>
        <taxon>Verrucomicrobiaceae</taxon>
        <taxon>Luteolibacter</taxon>
    </lineage>
</organism>
<dbReference type="RefSeq" id="WP_386818414.1">
    <property type="nucleotide sequence ID" value="NZ_JBHUIT010000002.1"/>
</dbReference>
<sequence>MKSRISLLFLLGLCSVSANGFIRQIQTINGQSVVYDIPVANDSGSVQSRPLSAESAVFQLYTTVVEANKTETLKKLDEKAVGTYLPAASLQILSEDPYYPARTRADKPYGVRLTVSGLLQDTPDVPDYAKTVYASRSYATSDPVTYQLNGVKGTYADVFTFRQNGTFVENNVLQRLPGDSPSLAVGEESFTVYLNSGTGPASELAKATVQIWPVAIAQVAGIEEGERYTATPTDGRFSVRNIYPDSVTYAQVYKGPHVIGTVGTPLPSTVVAYKTHAPQTAVLTLTDLPGLVKDDGVYTVEILTITPFNNRAPELLAHVTFEVKRTLRVNSMVTTLE</sequence>
<evidence type="ECO:0008006" key="4">
    <source>
        <dbReference type="Google" id="ProtNLM"/>
    </source>
</evidence>
<evidence type="ECO:0000313" key="3">
    <source>
        <dbReference type="Proteomes" id="UP001597375"/>
    </source>
</evidence>
<name>A0ABW5D3W6_9BACT</name>
<evidence type="ECO:0000256" key="1">
    <source>
        <dbReference type="SAM" id="SignalP"/>
    </source>
</evidence>
<dbReference type="Proteomes" id="UP001597375">
    <property type="component" value="Unassembled WGS sequence"/>
</dbReference>
<comment type="caution">
    <text evidence="2">The sequence shown here is derived from an EMBL/GenBank/DDBJ whole genome shotgun (WGS) entry which is preliminary data.</text>
</comment>
<dbReference type="EMBL" id="JBHUIT010000002">
    <property type="protein sequence ID" value="MFD2255758.1"/>
    <property type="molecule type" value="Genomic_DNA"/>
</dbReference>
<gene>
    <name evidence="2" type="ORF">ACFSSA_03635</name>
</gene>